<evidence type="ECO:0000259" key="2">
    <source>
        <dbReference type="PROSITE" id="PS51465"/>
    </source>
</evidence>
<proteinExistence type="evidence at transcript level"/>
<evidence type="ECO:0000313" key="3">
    <source>
        <dbReference type="EMBL" id="ADN29810.1"/>
    </source>
</evidence>
<feature type="signal peptide" evidence="1">
    <location>
        <begin position="1"/>
        <end position="26"/>
    </location>
</feature>
<dbReference type="InterPro" id="IPR002350">
    <property type="entry name" value="Kazal_dom"/>
</dbReference>
<protein>
    <submittedName>
        <fullName evidence="3">Salivary kazaltype proteinase inhibitor</fullName>
    </submittedName>
</protein>
<keyword evidence="1" id="KW-0732">Signal</keyword>
<dbReference type="PROSITE" id="PS51465">
    <property type="entry name" value="KAZAL_2"/>
    <property type="match status" value="1"/>
</dbReference>
<dbReference type="SUPFAM" id="SSF100895">
    <property type="entry name" value="Kazal-type serine protease inhibitors"/>
    <property type="match status" value="1"/>
</dbReference>
<dbReference type="Gene3D" id="3.30.60.30">
    <property type="match status" value="1"/>
</dbReference>
<organism evidence="3">
    <name type="scientific">Triatoma matogrossensis</name>
    <dbReference type="NCBI Taxonomy" id="162370"/>
    <lineage>
        <taxon>Eukaryota</taxon>
        <taxon>Metazoa</taxon>
        <taxon>Ecdysozoa</taxon>
        <taxon>Arthropoda</taxon>
        <taxon>Hexapoda</taxon>
        <taxon>Insecta</taxon>
        <taxon>Pterygota</taxon>
        <taxon>Neoptera</taxon>
        <taxon>Paraneoptera</taxon>
        <taxon>Hemiptera</taxon>
        <taxon>Heteroptera</taxon>
        <taxon>Panheteroptera</taxon>
        <taxon>Cimicomorpha</taxon>
        <taxon>Reduviidae</taxon>
        <taxon>Triatominae</taxon>
        <taxon>Triatoma</taxon>
    </lineage>
</organism>
<sequence length="87" mass="9825">MRFSTSVFSVVVIAVFLCMLDKPVLAEVRCDSSCPLEYNPVCGYNGQEYVRFVTMCDLERTNSCKNRGEFKVIEGECPTRQAFTPPT</sequence>
<evidence type="ECO:0000256" key="1">
    <source>
        <dbReference type="SAM" id="SignalP"/>
    </source>
</evidence>
<dbReference type="EMBL" id="HP429310">
    <property type="protein sequence ID" value="ADN29810.1"/>
    <property type="molecule type" value="mRNA"/>
</dbReference>
<dbReference type="Pfam" id="PF07648">
    <property type="entry name" value="Kazal_2"/>
    <property type="match status" value="1"/>
</dbReference>
<dbReference type="InterPro" id="IPR036058">
    <property type="entry name" value="Kazal_dom_sf"/>
</dbReference>
<name>E2J792_9HEMI</name>
<reference evidence="3" key="1">
    <citation type="journal article" date="2012" name="Am. J. Trop. Med. Hyg.">
        <title>An insight into the sialotranscriptome of Triatoma matogrossensis, a kissing bug associated with fogo selvagem in South America.</title>
        <authorList>
            <person name="Assumpcao T.C."/>
            <person name="Eaton D.P."/>
            <person name="Pham V.M."/>
            <person name="Francischetti I.M."/>
            <person name="Aoki V."/>
            <person name="Hans-Filho G."/>
            <person name="Rivitti E.A."/>
            <person name="Valenzuela J.G."/>
            <person name="Diaz L.A."/>
            <person name="Ribeiro J.M."/>
        </authorList>
    </citation>
    <scope>NUCLEOTIDE SEQUENCE</scope>
    <source>
        <tissue evidence="3">Salivary gland</tissue>
    </source>
</reference>
<accession>E2J792</accession>
<dbReference type="AlphaFoldDB" id="E2J792"/>
<dbReference type="CDD" id="cd00104">
    <property type="entry name" value="KAZAL_FS"/>
    <property type="match status" value="1"/>
</dbReference>
<feature type="domain" description="Kazal-like" evidence="2">
    <location>
        <begin position="24"/>
        <end position="79"/>
    </location>
</feature>
<feature type="chain" id="PRO_5003159638" evidence="1">
    <location>
        <begin position="27"/>
        <end position="87"/>
    </location>
</feature>